<dbReference type="RefSeq" id="WP_109822193.1">
    <property type="nucleotide sequence ID" value="NZ_QGKL01000012.1"/>
</dbReference>
<name>A0A317CPW4_9GAMM</name>
<organism evidence="1 2">
    <name type="scientific">Leucothrix arctica</name>
    <dbReference type="NCBI Taxonomy" id="1481894"/>
    <lineage>
        <taxon>Bacteria</taxon>
        <taxon>Pseudomonadati</taxon>
        <taxon>Pseudomonadota</taxon>
        <taxon>Gammaproteobacteria</taxon>
        <taxon>Thiotrichales</taxon>
        <taxon>Thiotrichaceae</taxon>
        <taxon>Leucothrix</taxon>
    </lineage>
</organism>
<evidence type="ECO:0000313" key="1">
    <source>
        <dbReference type="EMBL" id="PWQ98352.1"/>
    </source>
</evidence>
<dbReference type="Proteomes" id="UP000245506">
    <property type="component" value="Unassembled WGS sequence"/>
</dbReference>
<dbReference type="EMBL" id="QGKL01000012">
    <property type="protein sequence ID" value="PWQ98352.1"/>
    <property type="molecule type" value="Genomic_DNA"/>
</dbReference>
<gene>
    <name evidence="1" type="ORF">DKT75_04280</name>
</gene>
<dbReference type="OrthoDB" id="5623999at2"/>
<proteinExistence type="predicted"/>
<reference evidence="1 2" key="1">
    <citation type="submission" date="2018-05" db="EMBL/GenBank/DDBJ databases">
        <title>Leucothrix arctica sp. nov., isolated from Arctic seawater.</title>
        <authorList>
            <person name="Choi A."/>
            <person name="Baek K."/>
        </authorList>
    </citation>
    <scope>NUCLEOTIDE SEQUENCE [LARGE SCALE GENOMIC DNA]</scope>
    <source>
        <strain evidence="1 2">IMCC9719</strain>
    </source>
</reference>
<accession>A0A317CPW4</accession>
<comment type="caution">
    <text evidence="1">The sequence shown here is derived from an EMBL/GenBank/DDBJ whole genome shotgun (WGS) entry which is preliminary data.</text>
</comment>
<protein>
    <submittedName>
        <fullName evidence="1">Uncharacterized protein</fullName>
    </submittedName>
</protein>
<evidence type="ECO:0000313" key="2">
    <source>
        <dbReference type="Proteomes" id="UP000245506"/>
    </source>
</evidence>
<keyword evidence="2" id="KW-1185">Reference proteome</keyword>
<dbReference type="AlphaFoldDB" id="A0A317CPW4"/>
<sequence length="200" mass="22323">MGFSLGHQSSDSASYSAPDPMFISAVSAMAKGFPWERFERFFEARPLINASVNDQIFLMRILVLQEMLCLDDKGTIKWIRNQMYLFAFLSPGHKPKIPSPELLLSFREALSNANILEPFRQRCQALIVKHSDTSSFQSPSWSFKVDDISVNSDSDDLAAHWVTCPACQSAKLSNHTPSDESEASVAPWASCDQCGHAFKV</sequence>